<protein>
    <recommendedName>
        <fullName evidence="3">ROK family protein</fullName>
    </recommendedName>
</protein>
<evidence type="ECO:0000313" key="2">
    <source>
        <dbReference type="Proteomes" id="UP001596512"/>
    </source>
</evidence>
<reference evidence="2" key="1">
    <citation type="journal article" date="2019" name="Int. J. Syst. Evol. Microbiol.">
        <title>The Global Catalogue of Microorganisms (GCM) 10K type strain sequencing project: providing services to taxonomists for standard genome sequencing and annotation.</title>
        <authorList>
            <consortium name="The Broad Institute Genomics Platform"/>
            <consortium name="The Broad Institute Genome Sequencing Center for Infectious Disease"/>
            <person name="Wu L."/>
            <person name="Ma J."/>
        </authorList>
    </citation>
    <scope>NUCLEOTIDE SEQUENCE [LARGE SCALE GENOMIC DNA]</scope>
    <source>
        <strain evidence="2">JCM 17695</strain>
    </source>
</reference>
<dbReference type="EMBL" id="JBHTEY010000004">
    <property type="protein sequence ID" value="MFC7617714.1"/>
    <property type="molecule type" value="Genomic_DNA"/>
</dbReference>
<organism evidence="1 2">
    <name type="scientific">Actinokineospora soli</name>
    <dbReference type="NCBI Taxonomy" id="1048753"/>
    <lineage>
        <taxon>Bacteria</taxon>
        <taxon>Bacillati</taxon>
        <taxon>Actinomycetota</taxon>
        <taxon>Actinomycetes</taxon>
        <taxon>Pseudonocardiales</taxon>
        <taxon>Pseudonocardiaceae</taxon>
        <taxon>Actinokineospora</taxon>
    </lineage>
</organism>
<comment type="caution">
    <text evidence="1">The sequence shown here is derived from an EMBL/GenBank/DDBJ whole genome shotgun (WGS) entry which is preliminary data.</text>
</comment>
<name>A0ABW2TXB6_9PSEU</name>
<proteinExistence type="predicted"/>
<evidence type="ECO:0008006" key="3">
    <source>
        <dbReference type="Google" id="ProtNLM"/>
    </source>
</evidence>
<accession>A0ABW2TXB6</accession>
<sequence>MVAVVEPPVVVLAGEVGRAGGVRLCGHVQEALRDLSVLTADVSPSGVEGDAVLAGAVEAARSRLWTDLLDGR</sequence>
<dbReference type="Proteomes" id="UP001596512">
    <property type="component" value="Unassembled WGS sequence"/>
</dbReference>
<keyword evidence="2" id="KW-1185">Reference proteome</keyword>
<evidence type="ECO:0000313" key="1">
    <source>
        <dbReference type="EMBL" id="MFC7617714.1"/>
    </source>
</evidence>
<gene>
    <name evidence="1" type="ORF">ACFQV2_34230</name>
</gene>
<dbReference type="Gene3D" id="3.30.420.40">
    <property type="match status" value="1"/>
</dbReference>